<feature type="transmembrane region" description="Helical" evidence="2">
    <location>
        <begin position="63"/>
        <end position="80"/>
    </location>
</feature>
<proteinExistence type="predicted"/>
<reference evidence="3 4" key="1">
    <citation type="submission" date="2018-12" db="EMBL/GenBank/DDBJ databases">
        <title>three novel Halomonas strain isolated from plants.</title>
        <authorList>
            <person name="Sun C."/>
        </authorList>
    </citation>
    <scope>NUCLEOTIDE SEQUENCE [LARGE SCALE GENOMIC DNA]</scope>
    <source>
        <strain evidence="3 4">JCM 18142</strain>
    </source>
</reference>
<feature type="transmembrane region" description="Helical" evidence="2">
    <location>
        <begin position="92"/>
        <end position="113"/>
    </location>
</feature>
<dbReference type="Proteomes" id="UP000287023">
    <property type="component" value="Unassembled WGS sequence"/>
</dbReference>
<evidence type="ECO:0000313" key="4">
    <source>
        <dbReference type="Proteomes" id="UP000287023"/>
    </source>
</evidence>
<dbReference type="RefSeq" id="WP_127060660.1">
    <property type="nucleotide sequence ID" value="NZ_RZHF01000006.1"/>
</dbReference>
<keyword evidence="4" id="KW-1185">Reference proteome</keyword>
<keyword evidence="2" id="KW-0812">Transmembrane</keyword>
<dbReference type="EMBL" id="RZHF01000006">
    <property type="protein sequence ID" value="RUR33164.1"/>
    <property type="molecule type" value="Genomic_DNA"/>
</dbReference>
<dbReference type="OrthoDB" id="286752at2"/>
<keyword evidence="2" id="KW-1133">Transmembrane helix</keyword>
<evidence type="ECO:0000256" key="2">
    <source>
        <dbReference type="SAM" id="Phobius"/>
    </source>
</evidence>
<protein>
    <submittedName>
        <fullName evidence="3">Malonate transporter subunit MadL</fullName>
    </submittedName>
</protein>
<gene>
    <name evidence="3" type="primary">madL</name>
    <name evidence="3" type="ORF">ELY38_06325</name>
</gene>
<dbReference type="GO" id="GO:0016020">
    <property type="term" value="C:membrane"/>
    <property type="evidence" value="ECO:0007669"/>
    <property type="project" value="InterPro"/>
</dbReference>
<feature type="region of interest" description="Disordered" evidence="1">
    <location>
        <begin position="122"/>
        <end position="159"/>
    </location>
</feature>
<evidence type="ECO:0000256" key="1">
    <source>
        <dbReference type="SAM" id="MobiDB-lite"/>
    </source>
</evidence>
<dbReference type="AlphaFoldDB" id="A0A3S0XYD0"/>
<sequence>MVIYGVALLAGCMLVGLWAGDVLGILLGVDSNVGGVGIAMLMLIFLGGYLMDKNKMPASTEDGIKFWNGMYIPIVVAMAASQDVAAAFDGGMIALLAALLAVIVSFALIPFLNRLGRANPAEKKVSETKGIVPVPSQGAKKSLTASSPSHVSARARHAR</sequence>
<dbReference type="InterPro" id="IPR004690">
    <property type="entry name" value="Maln_transptMadL"/>
</dbReference>
<dbReference type="NCBIfam" id="TIGR00807">
    <property type="entry name" value="malonate_madL"/>
    <property type="match status" value="1"/>
</dbReference>
<name>A0A3S0XYD0_9GAMM</name>
<evidence type="ECO:0000313" key="3">
    <source>
        <dbReference type="EMBL" id="RUR33164.1"/>
    </source>
</evidence>
<feature type="transmembrane region" description="Helical" evidence="2">
    <location>
        <begin position="33"/>
        <end position="51"/>
    </location>
</feature>
<comment type="caution">
    <text evidence="3">The sequence shown here is derived from an EMBL/GenBank/DDBJ whole genome shotgun (WGS) entry which is preliminary data.</text>
</comment>
<accession>A0A3S0XYD0</accession>
<keyword evidence="2" id="KW-0472">Membrane</keyword>
<dbReference type="Pfam" id="PF03817">
    <property type="entry name" value="MadL"/>
    <property type="match status" value="1"/>
</dbReference>
<organism evidence="3 4">
    <name type="scientific">Vreelandella nanhaiensis</name>
    <dbReference type="NCBI Taxonomy" id="1258546"/>
    <lineage>
        <taxon>Bacteria</taxon>
        <taxon>Pseudomonadati</taxon>
        <taxon>Pseudomonadota</taxon>
        <taxon>Gammaproteobacteria</taxon>
        <taxon>Oceanospirillales</taxon>
        <taxon>Halomonadaceae</taxon>
        <taxon>Vreelandella</taxon>
    </lineage>
</organism>
<feature type="transmembrane region" description="Helical" evidence="2">
    <location>
        <begin position="7"/>
        <end position="27"/>
    </location>
</feature>